<organism evidence="2 3">
    <name type="scientific">Isoptericola luteus</name>
    <dbReference type="NCBI Taxonomy" id="2879484"/>
    <lineage>
        <taxon>Bacteria</taxon>
        <taxon>Bacillati</taxon>
        <taxon>Actinomycetota</taxon>
        <taxon>Actinomycetes</taxon>
        <taxon>Micrococcales</taxon>
        <taxon>Promicromonosporaceae</taxon>
        <taxon>Isoptericola</taxon>
    </lineage>
</organism>
<gene>
    <name evidence="2" type="ORF">LEP48_16340</name>
</gene>
<feature type="region of interest" description="Disordered" evidence="1">
    <location>
        <begin position="149"/>
        <end position="174"/>
    </location>
</feature>
<reference evidence="2 3" key="1">
    <citation type="submission" date="2021-09" db="EMBL/GenBank/DDBJ databases">
        <title>Isoptericola luteus sp. nov., a novel bacterium isolated from Harbin, the capital city of Heilongjiang province.</title>
        <authorList>
            <person name="Li J."/>
        </authorList>
    </citation>
    <scope>NUCLEOTIDE SEQUENCE [LARGE SCALE GENOMIC DNA]</scope>
    <source>
        <strain evidence="2 3">NEAU-Y5</strain>
    </source>
</reference>
<name>A0ABS7ZKK5_9MICO</name>
<comment type="caution">
    <text evidence="2">The sequence shown here is derived from an EMBL/GenBank/DDBJ whole genome shotgun (WGS) entry which is preliminary data.</text>
</comment>
<dbReference type="Proteomes" id="UP001319870">
    <property type="component" value="Unassembled WGS sequence"/>
</dbReference>
<evidence type="ECO:0000313" key="3">
    <source>
        <dbReference type="Proteomes" id="UP001319870"/>
    </source>
</evidence>
<dbReference type="EMBL" id="JAIXCQ010000014">
    <property type="protein sequence ID" value="MCA5894906.1"/>
    <property type="molecule type" value="Genomic_DNA"/>
</dbReference>
<sequence>MPAARVVSWSKTSTRTRDDVSICVSSRSTERSEEVRPVLLDASRTDTSSPPIWSLVGLGSAFSSVTPALGQATSARLAAGIGGALAADPSEVVDGTRARSSNSGSSCSPCSVRSASLHDSRCASSAAVSPSSAAPAGGAVNNVAIKAATTTPPVDRRNLDVIPGPLVSVNPLEP</sequence>
<evidence type="ECO:0000313" key="2">
    <source>
        <dbReference type="EMBL" id="MCA5894906.1"/>
    </source>
</evidence>
<protein>
    <submittedName>
        <fullName evidence="2">Uncharacterized protein</fullName>
    </submittedName>
</protein>
<proteinExistence type="predicted"/>
<keyword evidence="3" id="KW-1185">Reference proteome</keyword>
<accession>A0ABS7ZKK5</accession>
<evidence type="ECO:0000256" key="1">
    <source>
        <dbReference type="SAM" id="MobiDB-lite"/>
    </source>
</evidence>